<dbReference type="EMBL" id="CP047897">
    <property type="protein sequence ID" value="QHL88971.1"/>
    <property type="molecule type" value="Genomic_DNA"/>
</dbReference>
<feature type="signal peptide" evidence="1">
    <location>
        <begin position="1"/>
        <end position="35"/>
    </location>
</feature>
<evidence type="ECO:0000313" key="3">
    <source>
        <dbReference type="Proteomes" id="UP000464214"/>
    </source>
</evidence>
<accession>A0A6P1P3L5</accession>
<keyword evidence="1" id="KW-0732">Signal</keyword>
<keyword evidence="3" id="KW-1185">Reference proteome</keyword>
<feature type="chain" id="PRO_5026895885" evidence="1">
    <location>
        <begin position="36"/>
        <end position="120"/>
    </location>
</feature>
<sequence length="120" mass="13014">MKTGQNISHHWRLLCTSLALLLVLTVNHRALPAFAHTASTPAEEAAVKAHHHAEGSVVKQKVSLEATTSFTDVLLAEPTLLPSFSFSAPTVQNVSTKAPLAYWTFYLLQQTTQPISPNAP</sequence>
<reference evidence="2 3" key="1">
    <citation type="submission" date="2020-01" db="EMBL/GenBank/DDBJ databases">
        <authorList>
            <person name="Kim M."/>
        </authorList>
    </citation>
    <scope>NUCLEOTIDE SEQUENCE [LARGE SCALE GENOMIC DNA]</scope>
    <source>
        <strain evidence="2 3">BT10</strain>
    </source>
</reference>
<evidence type="ECO:0000256" key="1">
    <source>
        <dbReference type="SAM" id="SignalP"/>
    </source>
</evidence>
<proteinExistence type="predicted"/>
<dbReference type="Proteomes" id="UP000464214">
    <property type="component" value="Chromosome"/>
</dbReference>
<evidence type="ECO:0000313" key="2">
    <source>
        <dbReference type="EMBL" id="QHL88971.1"/>
    </source>
</evidence>
<dbReference type="KEGG" id="nib:GU926_16655"/>
<protein>
    <submittedName>
        <fullName evidence="2">Uncharacterized protein</fullName>
    </submittedName>
</protein>
<dbReference type="AlphaFoldDB" id="A0A6P1P3L5"/>
<gene>
    <name evidence="2" type="ORF">GU926_16655</name>
</gene>
<organism evidence="2 3">
    <name type="scientific">Nibribacter ruber</name>
    <dbReference type="NCBI Taxonomy" id="2698458"/>
    <lineage>
        <taxon>Bacteria</taxon>
        <taxon>Pseudomonadati</taxon>
        <taxon>Bacteroidota</taxon>
        <taxon>Cytophagia</taxon>
        <taxon>Cytophagales</taxon>
        <taxon>Hymenobacteraceae</taxon>
        <taxon>Nibribacter</taxon>
    </lineage>
</organism>
<dbReference type="RefSeq" id="WP_160693873.1">
    <property type="nucleotide sequence ID" value="NZ_CP047897.1"/>
</dbReference>
<name>A0A6P1P3L5_9BACT</name>